<dbReference type="EMBL" id="PSQE01000008">
    <property type="protein sequence ID" value="RHN39424.1"/>
    <property type="molecule type" value="Genomic_DNA"/>
</dbReference>
<evidence type="ECO:0000313" key="8">
    <source>
        <dbReference type="EMBL" id="AET01725.1"/>
    </source>
</evidence>
<dbReference type="InterPro" id="IPR019577">
    <property type="entry name" value="SPARC/Testican_Ca-bd-dom"/>
</dbReference>
<sequence>MIKSILVYTIIIISVLFLLSRTHNKQQQIHPSAEWDEDEFNVTNRIARLFPEIDVDPTDQFVSVQELTQWNVHHVQRQILHHSQKEMVVYDKNRDGFVSFSEFGLFTPTTGDPFGYDLRLLEEEHFNASDVDGDGLLNLAEFNDFLHPADSNNPRLQQWLCKEEVRERDMDRDGKVSFREFFYGLYDLVSNYDEKSHNDSHHSDHSMDASAKVLFSQLDKDFDGYLSDIELLPIIGKVHPSGHYYATKQAEYLMSQAEVDNDGRLNLTEMIDNAYTLFVSIFPDEFF</sequence>
<reference evidence="8 11" key="1">
    <citation type="journal article" date="2011" name="Nature">
        <title>The Medicago genome provides insight into the evolution of rhizobial symbioses.</title>
        <authorList>
            <person name="Young N.D."/>
            <person name="Debelle F."/>
            <person name="Oldroyd G.E."/>
            <person name="Geurts R."/>
            <person name="Cannon S.B."/>
            <person name="Udvardi M.K."/>
            <person name="Benedito V.A."/>
            <person name="Mayer K.F."/>
            <person name="Gouzy J."/>
            <person name="Schoof H."/>
            <person name="Van de Peer Y."/>
            <person name="Proost S."/>
            <person name="Cook D.R."/>
            <person name="Meyers B.C."/>
            <person name="Spannagl M."/>
            <person name="Cheung F."/>
            <person name="De Mita S."/>
            <person name="Krishnakumar V."/>
            <person name="Gundlach H."/>
            <person name="Zhou S."/>
            <person name="Mudge J."/>
            <person name="Bharti A.K."/>
            <person name="Murray J.D."/>
            <person name="Naoumkina M.A."/>
            <person name="Rosen B."/>
            <person name="Silverstein K.A."/>
            <person name="Tang H."/>
            <person name="Rombauts S."/>
            <person name="Zhao P.X."/>
            <person name="Zhou P."/>
            <person name="Barbe V."/>
            <person name="Bardou P."/>
            <person name="Bechner M."/>
            <person name="Bellec A."/>
            <person name="Berger A."/>
            <person name="Berges H."/>
            <person name="Bidwell S."/>
            <person name="Bisseling T."/>
            <person name="Choisne N."/>
            <person name="Couloux A."/>
            <person name="Denny R."/>
            <person name="Deshpande S."/>
            <person name="Dai X."/>
            <person name="Doyle J.J."/>
            <person name="Dudez A.M."/>
            <person name="Farmer A.D."/>
            <person name="Fouteau S."/>
            <person name="Franken C."/>
            <person name="Gibelin C."/>
            <person name="Gish J."/>
            <person name="Goldstein S."/>
            <person name="Gonzalez A.J."/>
            <person name="Green P.J."/>
            <person name="Hallab A."/>
            <person name="Hartog M."/>
            <person name="Hua A."/>
            <person name="Humphray S.J."/>
            <person name="Jeong D.H."/>
            <person name="Jing Y."/>
            <person name="Jocker A."/>
            <person name="Kenton S.M."/>
            <person name="Kim D.J."/>
            <person name="Klee K."/>
            <person name="Lai H."/>
            <person name="Lang C."/>
            <person name="Lin S."/>
            <person name="Macmil S.L."/>
            <person name="Magdelenat G."/>
            <person name="Matthews L."/>
            <person name="McCorrison J."/>
            <person name="Monaghan E.L."/>
            <person name="Mun J.H."/>
            <person name="Najar F.Z."/>
            <person name="Nicholson C."/>
            <person name="Noirot C."/>
            <person name="O'Bleness M."/>
            <person name="Paule C.R."/>
            <person name="Poulain J."/>
            <person name="Prion F."/>
            <person name="Qin B."/>
            <person name="Qu C."/>
            <person name="Retzel E.F."/>
            <person name="Riddle C."/>
            <person name="Sallet E."/>
            <person name="Samain S."/>
            <person name="Samson N."/>
            <person name="Sanders I."/>
            <person name="Saurat O."/>
            <person name="Scarpelli C."/>
            <person name="Schiex T."/>
            <person name="Segurens B."/>
            <person name="Severin A.J."/>
            <person name="Sherrier D.J."/>
            <person name="Shi R."/>
            <person name="Sims S."/>
            <person name="Singer S.R."/>
            <person name="Sinharoy S."/>
            <person name="Sterck L."/>
            <person name="Viollet A."/>
            <person name="Wang B.B."/>
            <person name="Wang K."/>
            <person name="Wang M."/>
            <person name="Wang X."/>
            <person name="Warfsmann J."/>
            <person name="Weissenbach J."/>
            <person name="White D.D."/>
            <person name="White J.D."/>
            <person name="Wiley G.B."/>
            <person name="Wincker P."/>
            <person name="Xing Y."/>
            <person name="Yang L."/>
            <person name="Yao Z."/>
            <person name="Ying F."/>
            <person name="Zhai J."/>
            <person name="Zhou L."/>
            <person name="Zuber A."/>
            <person name="Denarie J."/>
            <person name="Dixon R.A."/>
            <person name="May G.D."/>
            <person name="Schwartz D.C."/>
            <person name="Rogers J."/>
            <person name="Quetier F."/>
            <person name="Town C.D."/>
            <person name="Roe B.A."/>
        </authorList>
    </citation>
    <scope>NUCLEOTIDE SEQUENCE [LARGE SCALE GENOMIC DNA]</scope>
    <source>
        <strain evidence="8">A17</strain>
        <strain evidence="10 11">cv. Jemalong A17</strain>
    </source>
</reference>
<evidence type="ECO:0000256" key="1">
    <source>
        <dbReference type="ARBA" id="ARBA00004613"/>
    </source>
</evidence>
<dbReference type="KEGG" id="mtr:11419916"/>
<dbReference type="SMART" id="SM00054">
    <property type="entry name" value="EFh"/>
    <property type="match status" value="4"/>
</dbReference>
<dbReference type="InterPro" id="IPR018247">
    <property type="entry name" value="EF_Hand_1_Ca_BS"/>
</dbReference>
<dbReference type="InterPro" id="IPR011992">
    <property type="entry name" value="EF-hand-dom_pair"/>
</dbReference>
<reference evidence="8 11" key="2">
    <citation type="journal article" date="2014" name="BMC Genomics">
        <title>An improved genome release (version Mt4.0) for the model legume Medicago truncatula.</title>
        <authorList>
            <person name="Tang H."/>
            <person name="Krishnakumar V."/>
            <person name="Bidwell S."/>
            <person name="Rosen B."/>
            <person name="Chan A."/>
            <person name="Zhou S."/>
            <person name="Gentzbittel L."/>
            <person name="Childs K.L."/>
            <person name="Yandell M."/>
            <person name="Gundlach H."/>
            <person name="Mayer K.F."/>
            <person name="Schwartz D.C."/>
            <person name="Town C.D."/>
        </authorList>
    </citation>
    <scope>GENOME REANNOTATION</scope>
    <source>
        <strain evidence="10 11">cv. Jemalong A17</strain>
    </source>
</reference>
<reference evidence="9" key="4">
    <citation type="journal article" date="2018" name="Nat. Plants">
        <title>Whole-genome landscape of Medicago truncatula symbiotic genes.</title>
        <authorList>
            <person name="Pecrix Y."/>
            <person name="Gamas P."/>
            <person name="Carrere S."/>
        </authorList>
    </citation>
    <scope>NUCLEOTIDE SEQUENCE</scope>
    <source>
        <tissue evidence="9">Leaves</tissue>
    </source>
</reference>
<evidence type="ECO:0000313" key="11">
    <source>
        <dbReference type="Proteomes" id="UP000002051"/>
    </source>
</evidence>
<evidence type="ECO:0000313" key="10">
    <source>
        <dbReference type="EnsemblPlants" id="AET01725"/>
    </source>
</evidence>
<feature type="chain" id="PRO_5014574056" evidence="6">
    <location>
        <begin position="23"/>
        <end position="287"/>
    </location>
</feature>
<feature type="domain" description="EF-hand" evidence="7">
    <location>
        <begin position="123"/>
        <end position="152"/>
    </location>
</feature>
<reference evidence="10" key="3">
    <citation type="submission" date="2015-04" db="UniProtKB">
        <authorList>
            <consortium name="EnsemblPlants"/>
        </authorList>
    </citation>
    <scope>IDENTIFICATION</scope>
    <source>
        <strain evidence="10">cv. Jemalong A17</strain>
    </source>
</reference>
<dbReference type="SUPFAM" id="SSF47473">
    <property type="entry name" value="EF-hand"/>
    <property type="match status" value="2"/>
</dbReference>
<keyword evidence="2" id="KW-0964">Secreted</keyword>
<evidence type="ECO:0000256" key="6">
    <source>
        <dbReference type="SAM" id="SignalP"/>
    </source>
</evidence>
<dbReference type="OrthoDB" id="293868at2759"/>
<proteinExistence type="predicted"/>
<dbReference type="Proteomes" id="UP000002051">
    <property type="component" value="Chromosome 8"/>
</dbReference>
<dbReference type="Gene3D" id="1.10.238.10">
    <property type="entry name" value="EF-hand"/>
    <property type="match status" value="3"/>
</dbReference>
<dbReference type="PaxDb" id="3880-AET01725"/>
<dbReference type="STRING" id="3880.G7L6S1"/>
<keyword evidence="5" id="KW-0325">Glycoprotein</keyword>
<dbReference type="Pfam" id="PF10591">
    <property type="entry name" value="SPARC_Ca_bdg"/>
    <property type="match status" value="1"/>
</dbReference>
<dbReference type="EnsemblPlants" id="AET01725">
    <property type="protein sequence ID" value="AET01725"/>
    <property type="gene ID" value="MTR_8g020310"/>
</dbReference>
<dbReference type="Gramene" id="rna45445">
    <property type="protein sequence ID" value="RHN39424.1"/>
    <property type="gene ID" value="gene45445"/>
</dbReference>
<dbReference type="Pfam" id="PF13202">
    <property type="entry name" value="EF-hand_5"/>
    <property type="match status" value="2"/>
</dbReference>
<dbReference type="HOGENOM" id="CLU_038312_1_0_1"/>
<keyword evidence="3" id="KW-0106">Calcium</keyword>
<dbReference type="AlphaFoldDB" id="G7L6S1"/>
<keyword evidence="11" id="KW-1185">Reference proteome</keyword>
<feature type="signal peptide" evidence="6">
    <location>
        <begin position="1"/>
        <end position="22"/>
    </location>
</feature>
<comment type="subcellular location">
    <subcellularLocation>
        <location evidence="1">Secreted</location>
    </subcellularLocation>
</comment>
<gene>
    <name evidence="10" type="primary">11419916</name>
    <name evidence="8" type="ordered locus">MTR_8g020310</name>
    <name evidence="9" type="ORF">MtrunA17_Chr8g0343651</name>
</gene>
<evidence type="ECO:0000256" key="2">
    <source>
        <dbReference type="ARBA" id="ARBA00022525"/>
    </source>
</evidence>
<evidence type="ECO:0000259" key="7">
    <source>
        <dbReference type="PROSITE" id="PS50222"/>
    </source>
</evidence>
<organism evidence="8 11">
    <name type="scientific">Medicago truncatula</name>
    <name type="common">Barrel medic</name>
    <name type="synonym">Medicago tribuloides</name>
    <dbReference type="NCBI Taxonomy" id="3880"/>
    <lineage>
        <taxon>Eukaryota</taxon>
        <taxon>Viridiplantae</taxon>
        <taxon>Streptophyta</taxon>
        <taxon>Embryophyta</taxon>
        <taxon>Tracheophyta</taxon>
        <taxon>Spermatophyta</taxon>
        <taxon>Magnoliopsida</taxon>
        <taxon>eudicotyledons</taxon>
        <taxon>Gunneridae</taxon>
        <taxon>Pentapetalae</taxon>
        <taxon>rosids</taxon>
        <taxon>fabids</taxon>
        <taxon>Fabales</taxon>
        <taxon>Fabaceae</taxon>
        <taxon>Papilionoideae</taxon>
        <taxon>50 kb inversion clade</taxon>
        <taxon>NPAAA clade</taxon>
        <taxon>Hologalegina</taxon>
        <taxon>IRL clade</taxon>
        <taxon>Trifolieae</taxon>
        <taxon>Medicago</taxon>
    </lineage>
</organism>
<name>G7L6S1_MEDTR</name>
<dbReference type="EMBL" id="CM001224">
    <property type="protein sequence ID" value="AET01725.1"/>
    <property type="molecule type" value="Genomic_DNA"/>
</dbReference>
<protein>
    <submittedName>
        <fullName evidence="8">Calcium-binding EF hand-like protein</fullName>
    </submittedName>
    <submittedName>
        <fullName evidence="9">Putative EF-hand domain pair protein</fullName>
    </submittedName>
</protein>
<dbReference type="GO" id="GO:0005509">
    <property type="term" value="F:calcium ion binding"/>
    <property type="evidence" value="ECO:0000318"/>
    <property type="project" value="GO_Central"/>
</dbReference>
<dbReference type="PANTHER" id="PTHR10827">
    <property type="entry name" value="RETICULOCALBIN"/>
    <property type="match status" value="1"/>
</dbReference>
<keyword evidence="4" id="KW-1015">Disulfide bond</keyword>
<dbReference type="GO" id="GO:0005783">
    <property type="term" value="C:endoplasmic reticulum"/>
    <property type="evidence" value="ECO:0000318"/>
    <property type="project" value="GO_Central"/>
</dbReference>
<dbReference type="InterPro" id="IPR002048">
    <property type="entry name" value="EF_hand_dom"/>
</dbReference>
<evidence type="ECO:0000313" key="9">
    <source>
        <dbReference type="EMBL" id="RHN39424.1"/>
    </source>
</evidence>
<feature type="domain" description="EF-hand" evidence="7">
    <location>
        <begin position="78"/>
        <end position="113"/>
    </location>
</feature>
<dbReference type="PROSITE" id="PS50222">
    <property type="entry name" value="EF_HAND_2"/>
    <property type="match status" value="2"/>
</dbReference>
<evidence type="ECO:0000256" key="5">
    <source>
        <dbReference type="ARBA" id="ARBA00023180"/>
    </source>
</evidence>
<dbReference type="GO" id="GO:0005576">
    <property type="term" value="C:extracellular region"/>
    <property type="evidence" value="ECO:0007669"/>
    <property type="project" value="UniProtKB-SubCell"/>
</dbReference>
<evidence type="ECO:0000256" key="4">
    <source>
        <dbReference type="ARBA" id="ARBA00023157"/>
    </source>
</evidence>
<dbReference type="FunFam" id="1.10.238.10:FF:000328">
    <property type="entry name" value="Calcium-binding EF hand family protein"/>
    <property type="match status" value="1"/>
</dbReference>
<accession>G7L6S1</accession>
<evidence type="ECO:0000256" key="3">
    <source>
        <dbReference type="ARBA" id="ARBA00022837"/>
    </source>
</evidence>
<keyword evidence="6" id="KW-0732">Signal</keyword>
<dbReference type="PANTHER" id="PTHR10827:SF101">
    <property type="entry name" value="CALCIUM-BINDING EF HAND FAMILY PROTEIN"/>
    <property type="match status" value="1"/>
</dbReference>
<dbReference type="Proteomes" id="UP000265566">
    <property type="component" value="Chromosome 8"/>
</dbReference>
<dbReference type="eggNOG" id="KOG4223">
    <property type="taxonomic scope" value="Eukaryota"/>
</dbReference>
<dbReference type="OMA" id="DRPGFQY"/>
<dbReference type="PROSITE" id="PS00018">
    <property type="entry name" value="EF_HAND_1"/>
    <property type="match status" value="3"/>
</dbReference>